<keyword evidence="5 6" id="KW-0472">Membrane</keyword>
<proteinExistence type="predicted"/>
<dbReference type="EMBL" id="SKFG01000001">
    <property type="protein sequence ID" value="TCZ81019.1"/>
    <property type="molecule type" value="Genomic_DNA"/>
</dbReference>
<comment type="subcellular location">
    <subcellularLocation>
        <location evidence="1">Cell membrane</location>
        <topology evidence="1">Multi-pass membrane protein</topology>
    </subcellularLocation>
</comment>
<name>A0A4R4ELV4_9BACL</name>
<evidence type="ECO:0000313" key="9">
    <source>
        <dbReference type="Proteomes" id="UP000295418"/>
    </source>
</evidence>
<evidence type="ECO:0000259" key="7">
    <source>
        <dbReference type="Pfam" id="PF00482"/>
    </source>
</evidence>
<reference evidence="8 9" key="1">
    <citation type="submission" date="2019-03" db="EMBL/GenBank/DDBJ databases">
        <authorList>
            <person name="Kim M.K.M."/>
        </authorList>
    </citation>
    <scope>NUCLEOTIDE SEQUENCE [LARGE SCALE GENOMIC DNA]</scope>
    <source>
        <strain evidence="8 9">18JY21-1</strain>
    </source>
</reference>
<keyword evidence="9" id="KW-1185">Reference proteome</keyword>
<comment type="caution">
    <text evidence="8">The sequence shown here is derived from an EMBL/GenBank/DDBJ whole genome shotgun (WGS) entry which is preliminary data.</text>
</comment>
<evidence type="ECO:0000256" key="3">
    <source>
        <dbReference type="ARBA" id="ARBA00022692"/>
    </source>
</evidence>
<accession>A0A4R4ELV4</accession>
<evidence type="ECO:0000256" key="1">
    <source>
        <dbReference type="ARBA" id="ARBA00004651"/>
    </source>
</evidence>
<evidence type="ECO:0000256" key="2">
    <source>
        <dbReference type="ARBA" id="ARBA00022475"/>
    </source>
</evidence>
<dbReference type="Pfam" id="PF00482">
    <property type="entry name" value="T2SSF"/>
    <property type="match status" value="1"/>
</dbReference>
<keyword evidence="2" id="KW-1003">Cell membrane</keyword>
<sequence>MLDQLRIGIKSEQLRNKLIEYDLYDLSIRERLIVILIGGFVTGLVGFIFYKNLFLALLFGLTGLLFPRIWRSSVIKRRKDKLLIQFRQALYCLSSSLTAGKSIENAFRDALVDLKLLFIEPSNLIVQEFTIIVQRLDNGEQIERAVTDFSSRANIDDLTNFTDVLVTCKRTGGNLIEVMRRTTSILTEKIEIQTDIAVMLAQKKFESRIMTLAPICIVAILSFTSADYMQPLFQGVGRIIMTISLVVLGLCFWLTQRMMRIVV</sequence>
<feature type="transmembrane region" description="Helical" evidence="6">
    <location>
        <begin position="32"/>
        <end position="48"/>
    </location>
</feature>
<dbReference type="InterPro" id="IPR018076">
    <property type="entry name" value="T2SS_GspF_dom"/>
</dbReference>
<evidence type="ECO:0000256" key="5">
    <source>
        <dbReference type="ARBA" id="ARBA00023136"/>
    </source>
</evidence>
<evidence type="ECO:0000313" key="8">
    <source>
        <dbReference type="EMBL" id="TCZ81019.1"/>
    </source>
</evidence>
<evidence type="ECO:0000256" key="6">
    <source>
        <dbReference type="SAM" id="Phobius"/>
    </source>
</evidence>
<feature type="transmembrane region" description="Helical" evidence="6">
    <location>
        <begin position="54"/>
        <end position="70"/>
    </location>
</feature>
<protein>
    <submittedName>
        <fullName evidence="8">Pilus assembly protein TadB</fullName>
    </submittedName>
</protein>
<keyword evidence="4 6" id="KW-1133">Transmembrane helix</keyword>
<feature type="transmembrane region" description="Helical" evidence="6">
    <location>
        <begin position="209"/>
        <end position="229"/>
    </location>
</feature>
<gene>
    <name evidence="8" type="ORF">E0485_01685</name>
</gene>
<keyword evidence="3 6" id="KW-0812">Transmembrane</keyword>
<dbReference type="AlphaFoldDB" id="A0A4R4ELV4"/>
<organism evidence="8 9">
    <name type="scientific">Paenibacillus albiflavus</name>
    <dbReference type="NCBI Taxonomy" id="2545760"/>
    <lineage>
        <taxon>Bacteria</taxon>
        <taxon>Bacillati</taxon>
        <taxon>Bacillota</taxon>
        <taxon>Bacilli</taxon>
        <taxon>Bacillales</taxon>
        <taxon>Paenibacillaceae</taxon>
        <taxon>Paenibacillus</taxon>
    </lineage>
</organism>
<dbReference type="PANTHER" id="PTHR35007">
    <property type="entry name" value="INTEGRAL MEMBRANE PROTEIN-RELATED"/>
    <property type="match status" value="1"/>
</dbReference>
<dbReference type="Proteomes" id="UP000295418">
    <property type="component" value="Unassembled WGS sequence"/>
</dbReference>
<dbReference type="GO" id="GO:0005886">
    <property type="term" value="C:plasma membrane"/>
    <property type="evidence" value="ECO:0007669"/>
    <property type="project" value="UniProtKB-SubCell"/>
</dbReference>
<evidence type="ECO:0000256" key="4">
    <source>
        <dbReference type="ARBA" id="ARBA00022989"/>
    </source>
</evidence>
<dbReference type="PANTHER" id="PTHR35007:SF1">
    <property type="entry name" value="PILUS ASSEMBLY PROTEIN"/>
    <property type="match status" value="1"/>
</dbReference>
<feature type="domain" description="Type II secretion system protein GspF" evidence="7">
    <location>
        <begin position="92"/>
        <end position="221"/>
    </location>
</feature>
<feature type="transmembrane region" description="Helical" evidence="6">
    <location>
        <begin position="235"/>
        <end position="255"/>
    </location>
</feature>
<dbReference type="OrthoDB" id="9796142at2"/>